<dbReference type="InterPro" id="IPR051834">
    <property type="entry name" value="RING_finger_E3_ligase"/>
</dbReference>
<name>A0A0P0XZ56_ORYSJ</name>
<feature type="compositionally biased region" description="Basic and acidic residues" evidence="5">
    <location>
        <begin position="8"/>
        <end position="24"/>
    </location>
</feature>
<protein>
    <submittedName>
        <fullName evidence="7">Os11g0149800 protein</fullName>
    </submittedName>
</protein>
<dbReference type="Gene3D" id="3.30.40.10">
    <property type="entry name" value="Zinc/RING finger domain, C3HC4 (zinc finger)"/>
    <property type="match status" value="1"/>
</dbReference>
<dbReference type="EMBL" id="AP014967">
    <property type="protein sequence ID" value="BAT12702.1"/>
    <property type="molecule type" value="Genomic_DNA"/>
</dbReference>
<dbReference type="PANTHER" id="PTHR45931">
    <property type="entry name" value="SI:CH211-59O9.10"/>
    <property type="match status" value="1"/>
</dbReference>
<feature type="domain" description="RING-type" evidence="6">
    <location>
        <begin position="264"/>
        <end position="307"/>
    </location>
</feature>
<evidence type="ECO:0000259" key="6">
    <source>
        <dbReference type="PROSITE" id="PS50089"/>
    </source>
</evidence>
<evidence type="ECO:0000313" key="8">
    <source>
        <dbReference type="Proteomes" id="UP000059680"/>
    </source>
</evidence>
<dbReference type="InParanoid" id="A0A0P0XZ56"/>
<feature type="region of interest" description="Disordered" evidence="5">
    <location>
        <begin position="140"/>
        <end position="172"/>
    </location>
</feature>
<reference evidence="7 8" key="3">
    <citation type="journal article" date="2013" name="Rice">
        <title>Improvement of the Oryza sativa Nipponbare reference genome using next generation sequence and optical map data.</title>
        <authorList>
            <person name="Kawahara Y."/>
            <person name="de la Bastide M."/>
            <person name="Hamilton J.P."/>
            <person name="Kanamori H."/>
            <person name="McCombie W.R."/>
            <person name="Ouyang S."/>
            <person name="Schwartz D.C."/>
            <person name="Tanaka T."/>
            <person name="Wu J."/>
            <person name="Zhou S."/>
            <person name="Childs K.L."/>
            <person name="Davidson R.M."/>
            <person name="Lin H."/>
            <person name="Quesada-Ocampo L."/>
            <person name="Vaillancourt B."/>
            <person name="Sakai H."/>
            <person name="Lee S.S."/>
            <person name="Kim J."/>
            <person name="Numa H."/>
            <person name="Itoh T."/>
            <person name="Buell C.R."/>
            <person name="Matsumoto T."/>
        </authorList>
    </citation>
    <scope>NUCLEOTIDE SEQUENCE [LARGE SCALE GENOMIC DNA]</scope>
    <source>
        <strain evidence="8">cv. Nipponbare</strain>
    </source>
</reference>
<evidence type="ECO:0000256" key="4">
    <source>
        <dbReference type="PROSITE-ProRule" id="PRU00175"/>
    </source>
</evidence>
<dbReference type="InterPro" id="IPR013083">
    <property type="entry name" value="Znf_RING/FYVE/PHD"/>
</dbReference>
<dbReference type="PROSITE" id="PS50089">
    <property type="entry name" value="ZF_RING_2"/>
    <property type="match status" value="1"/>
</dbReference>
<organism evidence="7 8">
    <name type="scientific">Oryza sativa subsp. japonica</name>
    <name type="common">Rice</name>
    <dbReference type="NCBI Taxonomy" id="39947"/>
    <lineage>
        <taxon>Eukaryota</taxon>
        <taxon>Viridiplantae</taxon>
        <taxon>Streptophyta</taxon>
        <taxon>Embryophyta</taxon>
        <taxon>Tracheophyta</taxon>
        <taxon>Spermatophyta</taxon>
        <taxon>Magnoliopsida</taxon>
        <taxon>Liliopsida</taxon>
        <taxon>Poales</taxon>
        <taxon>Poaceae</taxon>
        <taxon>BOP clade</taxon>
        <taxon>Oryzoideae</taxon>
        <taxon>Oryzeae</taxon>
        <taxon>Oryzinae</taxon>
        <taxon>Oryza</taxon>
        <taxon>Oryza sativa</taxon>
    </lineage>
</organism>
<dbReference type="InterPro" id="IPR001841">
    <property type="entry name" value="Znf_RING"/>
</dbReference>
<dbReference type="GO" id="GO:0016020">
    <property type="term" value="C:membrane"/>
    <property type="evidence" value="ECO:0000318"/>
    <property type="project" value="GO_Central"/>
</dbReference>
<evidence type="ECO:0000256" key="1">
    <source>
        <dbReference type="ARBA" id="ARBA00022723"/>
    </source>
</evidence>
<accession>A0A0P0XZ56</accession>
<keyword evidence="3" id="KW-0862">Zinc</keyword>
<evidence type="ECO:0000256" key="5">
    <source>
        <dbReference type="SAM" id="MobiDB-lite"/>
    </source>
</evidence>
<dbReference type="SMART" id="SM00184">
    <property type="entry name" value="RING"/>
    <property type="match status" value="1"/>
</dbReference>
<feature type="region of interest" description="Disordered" evidence="5">
    <location>
        <begin position="1"/>
        <end position="30"/>
    </location>
</feature>
<evidence type="ECO:0000256" key="2">
    <source>
        <dbReference type="ARBA" id="ARBA00022771"/>
    </source>
</evidence>
<feature type="compositionally biased region" description="Acidic residues" evidence="5">
    <location>
        <begin position="70"/>
        <end position="82"/>
    </location>
</feature>
<dbReference type="GO" id="GO:0061630">
    <property type="term" value="F:ubiquitin protein ligase activity"/>
    <property type="evidence" value="ECO:0000318"/>
    <property type="project" value="GO_Central"/>
</dbReference>
<dbReference type="Proteomes" id="UP000059680">
    <property type="component" value="Chromosome 11"/>
</dbReference>
<evidence type="ECO:0000313" key="7">
    <source>
        <dbReference type="EMBL" id="BAT12702.1"/>
    </source>
</evidence>
<dbReference type="PaxDb" id="39947-A0A0P0XZ56"/>
<dbReference type="PANTHER" id="PTHR45931:SF23">
    <property type="entry name" value="OS12G0134500 PROTEIN"/>
    <property type="match status" value="1"/>
</dbReference>
<dbReference type="SUPFAM" id="SSF57850">
    <property type="entry name" value="RING/U-box"/>
    <property type="match status" value="1"/>
</dbReference>
<dbReference type="AlphaFoldDB" id="A0A0P0XZ56"/>
<feature type="region of interest" description="Disordered" evidence="5">
    <location>
        <begin position="44"/>
        <end position="125"/>
    </location>
</feature>
<dbReference type="STRING" id="39947.A0A0P0XZ56"/>
<gene>
    <name evidence="7" type="ordered locus">Os11g0149800</name>
    <name evidence="7" type="ORF">OSNPB_110149800</name>
</gene>
<evidence type="ECO:0000256" key="3">
    <source>
        <dbReference type="ARBA" id="ARBA00022833"/>
    </source>
</evidence>
<proteinExistence type="predicted"/>
<dbReference type="FunFam" id="3.30.40.10:FF:000727">
    <property type="entry name" value="Zinc finger, C3HC4 type family protein, expressed"/>
    <property type="match status" value="1"/>
</dbReference>
<feature type="compositionally biased region" description="Gly residues" evidence="5">
    <location>
        <begin position="95"/>
        <end position="106"/>
    </location>
</feature>
<feature type="compositionally biased region" description="Pro residues" evidence="5">
    <location>
        <begin position="157"/>
        <end position="168"/>
    </location>
</feature>
<keyword evidence="8" id="KW-1185">Reference proteome</keyword>
<sequence length="327" mass="33452">MDNDDDVDGTRRTESDSAGTDHEPSSMATATAFDNLVTLLEAYQRLGDSDDDDGDGGIDRPAAAANGDGGDGEGDGEEEDSDALSQYASFLLGNGDNGGGSGQGGAEHGEVRNGDDDDGGGFAMGAVESHSYEDTIIVGSTDDAGSSLHHGDDELPVPLPPAELPPPGSAGNAPPAPLEAMTMSFLQEAAMRRRQGTTNGDGQTILIQRLGELLRAYRANAAGGANGGGAPRSGRQRPASAAAVAALEKRKHGCGGGGGAAAQCVICIEDYEVGDDISVMPCSYGHSFHHACLADWLARSRFCPLCRHKLPAADDDDQDDAPDGQAP</sequence>
<reference evidence="7 8" key="2">
    <citation type="journal article" date="2013" name="Plant Cell Physiol.">
        <title>Rice Annotation Project Database (RAP-DB): an integrative and interactive database for rice genomics.</title>
        <authorList>
            <person name="Sakai H."/>
            <person name="Lee S.S."/>
            <person name="Tanaka T."/>
            <person name="Numa H."/>
            <person name="Kim J."/>
            <person name="Kawahara Y."/>
            <person name="Wakimoto H."/>
            <person name="Yang C.C."/>
            <person name="Iwamoto M."/>
            <person name="Abe T."/>
            <person name="Yamada Y."/>
            <person name="Muto A."/>
            <person name="Inokuchi H."/>
            <person name="Ikemura T."/>
            <person name="Matsumoto T."/>
            <person name="Sasaki T."/>
            <person name="Itoh T."/>
        </authorList>
    </citation>
    <scope>NUCLEOTIDE SEQUENCE [LARGE SCALE GENOMIC DNA]</scope>
    <source>
        <strain evidence="8">cv. Nipponbare</strain>
    </source>
</reference>
<keyword evidence="2 4" id="KW-0863">Zinc-finger</keyword>
<dbReference type="Pfam" id="PF13639">
    <property type="entry name" value="zf-RING_2"/>
    <property type="match status" value="1"/>
</dbReference>
<reference evidence="8" key="1">
    <citation type="journal article" date="2005" name="Nature">
        <title>The map-based sequence of the rice genome.</title>
        <authorList>
            <consortium name="International rice genome sequencing project (IRGSP)"/>
            <person name="Matsumoto T."/>
            <person name="Wu J."/>
            <person name="Kanamori H."/>
            <person name="Katayose Y."/>
            <person name="Fujisawa M."/>
            <person name="Namiki N."/>
            <person name="Mizuno H."/>
            <person name="Yamamoto K."/>
            <person name="Antonio B.A."/>
            <person name="Baba T."/>
            <person name="Sakata K."/>
            <person name="Nagamura Y."/>
            <person name="Aoki H."/>
            <person name="Arikawa K."/>
            <person name="Arita K."/>
            <person name="Bito T."/>
            <person name="Chiden Y."/>
            <person name="Fujitsuka N."/>
            <person name="Fukunaka R."/>
            <person name="Hamada M."/>
            <person name="Harada C."/>
            <person name="Hayashi A."/>
            <person name="Hijishita S."/>
            <person name="Honda M."/>
            <person name="Hosokawa S."/>
            <person name="Ichikawa Y."/>
            <person name="Idonuma A."/>
            <person name="Iijima M."/>
            <person name="Ikeda M."/>
            <person name="Ikeno M."/>
            <person name="Ito K."/>
            <person name="Ito S."/>
            <person name="Ito T."/>
            <person name="Ito Y."/>
            <person name="Ito Y."/>
            <person name="Iwabuchi A."/>
            <person name="Kamiya K."/>
            <person name="Karasawa W."/>
            <person name="Kurita K."/>
            <person name="Katagiri S."/>
            <person name="Kikuta A."/>
            <person name="Kobayashi H."/>
            <person name="Kobayashi N."/>
            <person name="Machita K."/>
            <person name="Maehara T."/>
            <person name="Masukawa M."/>
            <person name="Mizubayashi T."/>
            <person name="Mukai Y."/>
            <person name="Nagasaki H."/>
            <person name="Nagata Y."/>
            <person name="Naito S."/>
            <person name="Nakashima M."/>
            <person name="Nakama Y."/>
            <person name="Nakamichi Y."/>
            <person name="Nakamura M."/>
            <person name="Meguro A."/>
            <person name="Negishi M."/>
            <person name="Ohta I."/>
            <person name="Ohta T."/>
            <person name="Okamoto M."/>
            <person name="Ono N."/>
            <person name="Saji S."/>
            <person name="Sakaguchi M."/>
            <person name="Sakai K."/>
            <person name="Shibata M."/>
            <person name="Shimokawa T."/>
            <person name="Song J."/>
            <person name="Takazaki Y."/>
            <person name="Terasawa K."/>
            <person name="Tsugane M."/>
            <person name="Tsuji K."/>
            <person name="Ueda S."/>
            <person name="Waki K."/>
            <person name="Yamagata H."/>
            <person name="Yamamoto M."/>
            <person name="Yamamoto S."/>
            <person name="Yamane H."/>
            <person name="Yoshiki S."/>
            <person name="Yoshihara R."/>
            <person name="Yukawa K."/>
            <person name="Zhong H."/>
            <person name="Yano M."/>
            <person name="Yuan Q."/>
            <person name="Ouyang S."/>
            <person name="Liu J."/>
            <person name="Jones K.M."/>
            <person name="Gansberger K."/>
            <person name="Moffat K."/>
            <person name="Hill J."/>
            <person name="Bera J."/>
            <person name="Fadrosh D."/>
            <person name="Jin S."/>
            <person name="Johri S."/>
            <person name="Kim M."/>
            <person name="Overton L."/>
            <person name="Reardon M."/>
            <person name="Tsitrin T."/>
            <person name="Vuong H."/>
            <person name="Weaver B."/>
            <person name="Ciecko A."/>
            <person name="Tallon L."/>
            <person name="Jackson J."/>
            <person name="Pai G."/>
            <person name="Aken S.V."/>
            <person name="Utterback T."/>
            <person name="Reidmuller S."/>
            <person name="Feldblyum T."/>
            <person name="Hsiao J."/>
            <person name="Zismann V."/>
            <person name="Iobst S."/>
            <person name="de Vazeille A.R."/>
            <person name="Buell C.R."/>
            <person name="Ying K."/>
            <person name="Li Y."/>
            <person name="Lu T."/>
            <person name="Huang Y."/>
            <person name="Zhao Q."/>
            <person name="Feng Q."/>
            <person name="Zhang L."/>
            <person name="Zhu J."/>
            <person name="Weng Q."/>
            <person name="Mu J."/>
            <person name="Lu Y."/>
            <person name="Fan D."/>
            <person name="Liu Y."/>
            <person name="Guan J."/>
            <person name="Zhang Y."/>
            <person name="Yu S."/>
            <person name="Liu X."/>
            <person name="Zhang Y."/>
            <person name="Hong G."/>
            <person name="Han B."/>
            <person name="Choisne N."/>
            <person name="Demange N."/>
            <person name="Orjeda G."/>
            <person name="Samain S."/>
            <person name="Cattolico L."/>
            <person name="Pelletier E."/>
            <person name="Couloux A."/>
            <person name="Segurens B."/>
            <person name="Wincker P."/>
            <person name="D'Hont A."/>
            <person name="Scarpelli C."/>
            <person name="Weissenbach J."/>
            <person name="Salanoubat M."/>
            <person name="Quetier F."/>
            <person name="Yu Y."/>
            <person name="Kim H.R."/>
            <person name="Rambo T."/>
            <person name="Currie J."/>
            <person name="Collura K."/>
            <person name="Luo M."/>
            <person name="Yang T."/>
            <person name="Ammiraju J.S.S."/>
            <person name="Engler F."/>
            <person name="Soderlund C."/>
            <person name="Wing R.A."/>
            <person name="Palmer L.E."/>
            <person name="de la Bastide M."/>
            <person name="Spiegel L."/>
            <person name="Nascimento L."/>
            <person name="Zutavern T."/>
            <person name="O'Shaughnessy A."/>
            <person name="Dike S."/>
            <person name="Dedhia N."/>
            <person name="Preston R."/>
            <person name="Balija V."/>
            <person name="McCombie W.R."/>
            <person name="Chow T."/>
            <person name="Chen H."/>
            <person name="Chung M."/>
            <person name="Chen C."/>
            <person name="Shaw J."/>
            <person name="Wu H."/>
            <person name="Hsiao K."/>
            <person name="Chao Y."/>
            <person name="Chu M."/>
            <person name="Cheng C."/>
            <person name="Hour A."/>
            <person name="Lee P."/>
            <person name="Lin S."/>
            <person name="Lin Y."/>
            <person name="Liou J."/>
            <person name="Liu S."/>
            <person name="Hsing Y."/>
            <person name="Raghuvanshi S."/>
            <person name="Mohanty A."/>
            <person name="Bharti A.K."/>
            <person name="Gaur A."/>
            <person name="Gupta V."/>
            <person name="Kumar D."/>
            <person name="Ravi V."/>
            <person name="Vij S."/>
            <person name="Kapur A."/>
            <person name="Khurana P."/>
            <person name="Khurana P."/>
            <person name="Khurana J.P."/>
            <person name="Tyagi A.K."/>
            <person name="Gaikwad K."/>
            <person name="Singh A."/>
            <person name="Dalal V."/>
            <person name="Srivastava S."/>
            <person name="Dixit A."/>
            <person name="Pal A.K."/>
            <person name="Ghazi I.A."/>
            <person name="Yadav M."/>
            <person name="Pandit A."/>
            <person name="Bhargava A."/>
            <person name="Sureshbabu K."/>
            <person name="Batra K."/>
            <person name="Sharma T.R."/>
            <person name="Mohapatra T."/>
            <person name="Singh N.K."/>
            <person name="Messing J."/>
            <person name="Nelson A.B."/>
            <person name="Fuks G."/>
            <person name="Kavchok S."/>
            <person name="Keizer G."/>
            <person name="Linton E."/>
            <person name="Llaca V."/>
            <person name="Song R."/>
            <person name="Tanyolac B."/>
            <person name="Young S."/>
            <person name="Ho-Il K."/>
            <person name="Hahn J.H."/>
            <person name="Sangsakoo G."/>
            <person name="Vanavichit A."/>
            <person name="de Mattos Luiz.A.T."/>
            <person name="Zimmer P.D."/>
            <person name="Malone G."/>
            <person name="Dellagostin O."/>
            <person name="de Oliveira A.C."/>
            <person name="Bevan M."/>
            <person name="Bancroft I."/>
            <person name="Minx P."/>
            <person name="Cordum H."/>
            <person name="Wilson R."/>
            <person name="Cheng Z."/>
            <person name="Jin W."/>
            <person name="Jiang J."/>
            <person name="Leong S.A."/>
            <person name="Iwama H."/>
            <person name="Gojobori T."/>
            <person name="Itoh T."/>
            <person name="Niimura Y."/>
            <person name="Fujii Y."/>
            <person name="Habara T."/>
            <person name="Sakai H."/>
            <person name="Sato Y."/>
            <person name="Wilson G."/>
            <person name="Kumar K."/>
            <person name="McCouch S."/>
            <person name="Juretic N."/>
            <person name="Hoen D."/>
            <person name="Wright S."/>
            <person name="Bruskiewich R."/>
            <person name="Bureau T."/>
            <person name="Miyao A."/>
            <person name="Hirochika H."/>
            <person name="Nishikawa T."/>
            <person name="Kadowaki K."/>
            <person name="Sugiura M."/>
            <person name="Burr B."/>
            <person name="Sasaki T."/>
        </authorList>
    </citation>
    <scope>NUCLEOTIDE SEQUENCE [LARGE SCALE GENOMIC DNA]</scope>
    <source>
        <strain evidence="8">cv. Nipponbare</strain>
    </source>
</reference>
<dbReference type="GO" id="GO:0006511">
    <property type="term" value="P:ubiquitin-dependent protein catabolic process"/>
    <property type="evidence" value="ECO:0000318"/>
    <property type="project" value="GO_Central"/>
</dbReference>
<keyword evidence="1" id="KW-0479">Metal-binding</keyword>
<dbReference type="GO" id="GO:0008270">
    <property type="term" value="F:zinc ion binding"/>
    <property type="evidence" value="ECO:0007669"/>
    <property type="project" value="UniProtKB-KW"/>
</dbReference>